<proteinExistence type="predicted"/>
<evidence type="ECO:0000313" key="2">
    <source>
        <dbReference type="EMBL" id="EHN09564.1"/>
    </source>
</evidence>
<dbReference type="OrthoDB" id="9760324at2"/>
<gene>
    <name evidence="2" type="ORF">PAI11_35870</name>
</gene>
<dbReference type="AlphaFoldDB" id="H0E9R5"/>
<dbReference type="Pfam" id="PF13684">
    <property type="entry name" value="FakA-like_C"/>
    <property type="match status" value="1"/>
</dbReference>
<reference evidence="2 3" key="1">
    <citation type="journal article" date="2013" name="Biodegradation">
        <title>Quantitative proteomic analysis of ibuprofen-degrading Patulibacter sp. strain I11.</title>
        <authorList>
            <person name="Almeida B."/>
            <person name="Kjeldal H."/>
            <person name="Lolas I."/>
            <person name="Knudsen A.D."/>
            <person name="Carvalho G."/>
            <person name="Nielsen K.L."/>
            <person name="Barreto Crespo M.T."/>
            <person name="Stensballe A."/>
            <person name="Nielsen J.L."/>
        </authorList>
    </citation>
    <scope>NUCLEOTIDE SEQUENCE [LARGE SCALE GENOMIC DNA]</scope>
    <source>
        <strain evidence="2 3">I11</strain>
    </source>
</reference>
<organism evidence="2 3">
    <name type="scientific">Patulibacter medicamentivorans</name>
    <dbReference type="NCBI Taxonomy" id="1097667"/>
    <lineage>
        <taxon>Bacteria</taxon>
        <taxon>Bacillati</taxon>
        <taxon>Actinomycetota</taxon>
        <taxon>Thermoleophilia</taxon>
        <taxon>Solirubrobacterales</taxon>
        <taxon>Patulibacteraceae</taxon>
        <taxon>Patulibacter</taxon>
    </lineage>
</organism>
<comment type="caution">
    <text evidence="2">The sequence shown here is derived from an EMBL/GenBank/DDBJ whole genome shotgun (WGS) entry which is preliminary data.</text>
</comment>
<name>H0E9R5_9ACTN</name>
<evidence type="ECO:0000259" key="1">
    <source>
        <dbReference type="SMART" id="SM01121"/>
    </source>
</evidence>
<dbReference type="InterPro" id="IPR033470">
    <property type="entry name" value="FakA-like_C"/>
</dbReference>
<sequence>MAAVGGAEISGTASGRTALLAVVTGDGIAETFRSLGAVVLDGGATMNPSTADLLAAIETAGTDEVVLLTNNSNVRMAADRAAELAERPVVVVPTRSQQAGLAIAVGHDPERGAAENAQALAELLDDLGTGGVAPAAREDPQGRFAIGDALGYVDEELIAWGEPEATLRTVLERLAEDRELLTVIAGDGAPLDGETIDGLAPDGVEVERSHGGQPAWWWLVAAE</sequence>
<protein>
    <recommendedName>
        <fullName evidence="1">Fatty acid kinase subunit A-like C-terminal domain-containing protein</fullName>
    </recommendedName>
</protein>
<accession>H0E9R5</accession>
<dbReference type="EMBL" id="AGUD01000267">
    <property type="protein sequence ID" value="EHN09564.1"/>
    <property type="molecule type" value="Genomic_DNA"/>
</dbReference>
<evidence type="ECO:0000313" key="3">
    <source>
        <dbReference type="Proteomes" id="UP000005143"/>
    </source>
</evidence>
<keyword evidence="3" id="KW-1185">Reference proteome</keyword>
<feature type="domain" description="Fatty acid kinase subunit A-like C-terminal" evidence="1">
    <location>
        <begin position="1"/>
        <end position="223"/>
    </location>
</feature>
<dbReference type="SMART" id="SM01121">
    <property type="entry name" value="Dak1_2"/>
    <property type="match status" value="1"/>
</dbReference>
<dbReference type="Proteomes" id="UP000005143">
    <property type="component" value="Unassembled WGS sequence"/>
</dbReference>